<dbReference type="PANTHER" id="PTHR12992">
    <property type="entry name" value="NUDIX HYDROLASE"/>
    <property type="match status" value="1"/>
</dbReference>
<dbReference type="CDD" id="cd03426">
    <property type="entry name" value="NUDIX_CoAse_Nudt7"/>
    <property type="match status" value="1"/>
</dbReference>
<evidence type="ECO:0000256" key="4">
    <source>
        <dbReference type="ARBA" id="ARBA00022801"/>
    </source>
</evidence>
<evidence type="ECO:0000313" key="8">
    <source>
        <dbReference type="EMBL" id="MBL0764679.1"/>
    </source>
</evidence>
<comment type="cofactor">
    <cofactor evidence="2">
        <name>Mg(2+)</name>
        <dbReference type="ChEBI" id="CHEBI:18420"/>
    </cofactor>
</comment>
<protein>
    <submittedName>
        <fullName evidence="8">CoA pyrophosphatase</fullName>
    </submittedName>
</protein>
<dbReference type="Proteomes" id="UP000642920">
    <property type="component" value="Unassembled WGS sequence"/>
</dbReference>
<accession>A0A937AFK2</accession>
<evidence type="ECO:0000256" key="5">
    <source>
        <dbReference type="ARBA" id="ARBA00022842"/>
    </source>
</evidence>
<organism evidence="8 9">
    <name type="scientific">Marivirga atlantica</name>
    <dbReference type="NCBI Taxonomy" id="1548457"/>
    <lineage>
        <taxon>Bacteria</taxon>
        <taxon>Pseudomonadati</taxon>
        <taxon>Bacteroidota</taxon>
        <taxon>Cytophagia</taxon>
        <taxon>Cytophagales</taxon>
        <taxon>Marivirgaceae</taxon>
        <taxon>Marivirga</taxon>
    </lineage>
</organism>
<dbReference type="Gene3D" id="3.90.79.10">
    <property type="entry name" value="Nucleoside Triphosphate Pyrophosphohydrolase"/>
    <property type="match status" value="1"/>
</dbReference>
<gene>
    <name evidence="8" type="ORF">JKP34_05410</name>
</gene>
<dbReference type="EMBL" id="JAERQG010000001">
    <property type="protein sequence ID" value="MBL0764679.1"/>
    <property type="molecule type" value="Genomic_DNA"/>
</dbReference>
<evidence type="ECO:0000256" key="6">
    <source>
        <dbReference type="ARBA" id="ARBA00023211"/>
    </source>
</evidence>
<comment type="caution">
    <text evidence="8">The sequence shown here is derived from an EMBL/GenBank/DDBJ whole genome shotgun (WGS) entry which is preliminary data.</text>
</comment>
<evidence type="ECO:0000259" key="7">
    <source>
        <dbReference type="PROSITE" id="PS51462"/>
    </source>
</evidence>
<keyword evidence="9" id="KW-1185">Reference proteome</keyword>
<keyword evidence="5" id="KW-0460">Magnesium</keyword>
<keyword evidence="4" id="KW-0378">Hydrolase</keyword>
<sequence length="225" mass="25568">MLNIVLYNCSAKKLRMHQFVDFLKKRLKSDLPGGEAHQRMMAQRIGGDFRMNHTRPPRKGAVMIALYEEDGKVFFPLTQRPDYDGVHGGQVSLPGGKMEEEDVDLETTAIRETFEEIGIQIERQNVIGALSDLNITASNFIVKPVISFLAEKPEFRRDPREVAQIFTAEINHLSDARTLKETELTVGPNIRLRAPYFDIEEKVVWGATSMILSEFVSLINEYKNG</sequence>
<dbReference type="GO" id="GO:0010945">
    <property type="term" value="F:coenzyme A diphosphatase activity"/>
    <property type="evidence" value="ECO:0007669"/>
    <property type="project" value="InterPro"/>
</dbReference>
<keyword evidence="3" id="KW-0479">Metal-binding</keyword>
<proteinExistence type="predicted"/>
<keyword evidence="6" id="KW-0464">Manganese</keyword>
<dbReference type="InterPro" id="IPR015797">
    <property type="entry name" value="NUDIX_hydrolase-like_dom_sf"/>
</dbReference>
<dbReference type="PROSITE" id="PS51462">
    <property type="entry name" value="NUDIX"/>
    <property type="match status" value="1"/>
</dbReference>
<dbReference type="Pfam" id="PF00293">
    <property type="entry name" value="NUDIX"/>
    <property type="match status" value="1"/>
</dbReference>
<dbReference type="InterPro" id="IPR000086">
    <property type="entry name" value="NUDIX_hydrolase_dom"/>
</dbReference>
<dbReference type="AlphaFoldDB" id="A0A937AFK2"/>
<dbReference type="InterPro" id="IPR045121">
    <property type="entry name" value="CoAse"/>
</dbReference>
<dbReference type="PANTHER" id="PTHR12992:SF11">
    <property type="entry name" value="MITOCHONDRIAL COENZYME A DIPHOSPHATASE NUDT8"/>
    <property type="match status" value="1"/>
</dbReference>
<evidence type="ECO:0000313" key="9">
    <source>
        <dbReference type="Proteomes" id="UP000642920"/>
    </source>
</evidence>
<name>A0A937AFK2_9BACT</name>
<comment type="cofactor">
    <cofactor evidence="1">
        <name>Mn(2+)</name>
        <dbReference type="ChEBI" id="CHEBI:29035"/>
    </cofactor>
</comment>
<dbReference type="GO" id="GO:0046872">
    <property type="term" value="F:metal ion binding"/>
    <property type="evidence" value="ECO:0007669"/>
    <property type="project" value="UniProtKB-KW"/>
</dbReference>
<evidence type="ECO:0000256" key="2">
    <source>
        <dbReference type="ARBA" id="ARBA00001946"/>
    </source>
</evidence>
<evidence type="ECO:0000256" key="3">
    <source>
        <dbReference type="ARBA" id="ARBA00022723"/>
    </source>
</evidence>
<dbReference type="SUPFAM" id="SSF55811">
    <property type="entry name" value="Nudix"/>
    <property type="match status" value="1"/>
</dbReference>
<feature type="domain" description="Nudix hydrolase" evidence="7">
    <location>
        <begin position="57"/>
        <end position="192"/>
    </location>
</feature>
<evidence type="ECO:0000256" key="1">
    <source>
        <dbReference type="ARBA" id="ARBA00001936"/>
    </source>
</evidence>
<reference evidence="8" key="1">
    <citation type="submission" date="2021-01" db="EMBL/GenBank/DDBJ databases">
        <title>Marivirga sp. nov., isolated from intertidal surface sediments.</title>
        <authorList>
            <person name="Zhang M."/>
        </authorList>
    </citation>
    <scope>NUCLEOTIDE SEQUENCE</scope>
    <source>
        <strain evidence="8">SM1354</strain>
    </source>
</reference>